<dbReference type="GO" id="GO:0046872">
    <property type="term" value="F:metal ion binding"/>
    <property type="evidence" value="ECO:0007669"/>
    <property type="project" value="UniProtKB-KW"/>
</dbReference>
<keyword evidence="1" id="KW-0479">Metal-binding</keyword>
<dbReference type="HAMAP" id="MF_01972">
    <property type="entry name" value="T23O"/>
    <property type="match status" value="1"/>
</dbReference>
<dbReference type="RefSeq" id="WP_165235213.1">
    <property type="nucleotide sequence ID" value="NZ_CP049257.1"/>
</dbReference>
<protein>
    <recommendedName>
        <fullName evidence="1">Tryptophan 2,3-dioxygenase</fullName>
        <shortName evidence="1">TDO</shortName>
        <ecNumber evidence="1">1.13.11.11</ecNumber>
    </recommendedName>
    <alternativeName>
        <fullName evidence="1">Tryptamin 2,3-dioxygenase</fullName>
    </alternativeName>
    <alternativeName>
        <fullName evidence="1">Tryptophan oxygenase</fullName>
        <shortName evidence="1">TO</shortName>
        <shortName evidence="1">TRPO</shortName>
    </alternativeName>
    <alternativeName>
        <fullName evidence="1">Tryptophan pyrrolase</fullName>
    </alternativeName>
    <alternativeName>
        <fullName evidence="1">Tryptophanase</fullName>
    </alternativeName>
</protein>
<feature type="binding site" evidence="1">
    <location>
        <begin position="53"/>
        <end position="57"/>
    </location>
    <ligand>
        <name>substrate</name>
    </ligand>
</feature>
<comment type="cofactor">
    <cofactor evidence="1">
        <name>heme</name>
        <dbReference type="ChEBI" id="CHEBI:30413"/>
    </cofactor>
    <text evidence="1">Binds 1 heme group per subunit.</text>
</comment>
<keyword evidence="3" id="KW-1185">Reference proteome</keyword>
<dbReference type="PANTHER" id="PTHR10138">
    <property type="entry name" value="TRYPTOPHAN 2,3-DIOXYGENASE"/>
    <property type="match status" value="1"/>
</dbReference>
<dbReference type="Gene3D" id="1.20.58.480">
    <property type="match status" value="1"/>
</dbReference>
<comment type="catalytic activity">
    <reaction evidence="1">
        <text>L-tryptophan + O2 = N-formyl-L-kynurenine</text>
        <dbReference type="Rhea" id="RHEA:24536"/>
        <dbReference type="ChEBI" id="CHEBI:15379"/>
        <dbReference type="ChEBI" id="CHEBI:57912"/>
        <dbReference type="ChEBI" id="CHEBI:58629"/>
        <dbReference type="EC" id="1.13.11.11"/>
    </reaction>
</comment>
<reference evidence="2 3" key="1">
    <citation type="submission" date="2020-02" db="EMBL/GenBank/DDBJ databases">
        <title>Full genome sequence of Nocardioides sp. R-3366.</title>
        <authorList>
            <person name="Im W.-T."/>
        </authorList>
    </citation>
    <scope>NUCLEOTIDE SEQUENCE [LARGE SCALE GENOMIC DNA]</scope>
    <source>
        <strain evidence="2 3">R-3366</strain>
    </source>
</reference>
<dbReference type="SUPFAM" id="SSF140959">
    <property type="entry name" value="Indolic compounds 2,3-dioxygenase-like"/>
    <property type="match status" value="1"/>
</dbReference>
<evidence type="ECO:0000313" key="2">
    <source>
        <dbReference type="EMBL" id="QIG44210.1"/>
    </source>
</evidence>
<feature type="binding site" evidence="1">
    <location>
        <position position="119"/>
    </location>
    <ligand>
        <name>substrate</name>
    </ligand>
</feature>
<name>A0A6G6WGN2_9ACTN</name>
<keyword evidence="1" id="KW-0560">Oxidoreductase</keyword>
<dbReference type="EMBL" id="CP049257">
    <property type="protein sequence ID" value="QIG44210.1"/>
    <property type="molecule type" value="Genomic_DNA"/>
</dbReference>
<comment type="subunit">
    <text evidence="1">Homotetramer.</text>
</comment>
<keyword evidence="1" id="KW-0349">Heme</keyword>
<comment type="similarity">
    <text evidence="1">Belongs to the tryptophan 2,3-dioxygenase family.</text>
</comment>
<keyword evidence="1" id="KW-0823">Tryptophan catabolism</keyword>
<dbReference type="InterPro" id="IPR037217">
    <property type="entry name" value="Trp/Indoleamine_2_3_dOase-like"/>
</dbReference>
<comment type="caution">
    <text evidence="1">Lacks conserved residue(s) required for the propagation of feature annotation.</text>
</comment>
<organism evidence="2 3">
    <name type="scientific">Nocardioides anomalus</name>
    <dbReference type="NCBI Taxonomy" id="2712223"/>
    <lineage>
        <taxon>Bacteria</taxon>
        <taxon>Bacillati</taxon>
        <taxon>Actinomycetota</taxon>
        <taxon>Actinomycetes</taxon>
        <taxon>Propionibacteriales</taxon>
        <taxon>Nocardioidaceae</taxon>
        <taxon>Nocardioides</taxon>
    </lineage>
</organism>
<keyword evidence="1 2" id="KW-0223">Dioxygenase</keyword>
<keyword evidence="1" id="KW-0408">Iron</keyword>
<proteinExistence type="inferred from homology"/>
<dbReference type="GO" id="GO:0019441">
    <property type="term" value="P:L-tryptophan catabolic process to kynurenine"/>
    <property type="evidence" value="ECO:0007669"/>
    <property type="project" value="UniProtKB-UniRule"/>
</dbReference>
<gene>
    <name evidence="1" type="primary">kynA</name>
    <name evidence="2" type="ORF">G5V58_16795</name>
</gene>
<dbReference type="GO" id="GO:0020037">
    <property type="term" value="F:heme binding"/>
    <property type="evidence" value="ECO:0007669"/>
    <property type="project" value="UniProtKB-UniRule"/>
</dbReference>
<sequence length="272" mass="31298">MAQEQTEEQPEEQFVSFGEQGAQLTYGSYLRLPQLLDSQHLESDPPAHDELLFITIHQVYELWFKQLLHEAVAARDAMSAGRVWWAQHLLARVHVIERVLVHQVDVLETMTPQDFLEFRQRLAPASGFQSVQFRELEFLSGAKDPAYVDRFRGITDEENARLRRRLEEPTLWDAFLDVLRQRGLPAGTDEEVSASLRRAAHDRSQYADVWAVSEALLQHDELAANWRARHVTMVERMIGSKSGTGGSSGSTYLRSRLPLRYYPLLWGLRSEL</sequence>
<dbReference type="Pfam" id="PF03301">
    <property type="entry name" value="Trp_dioxygenase"/>
    <property type="match status" value="2"/>
</dbReference>
<comment type="pathway">
    <text evidence="1">Amino-acid degradation; L-tryptophan degradation via kynurenine pathway; L-kynurenine from L-tryptophan: step 1/2.</text>
</comment>
<dbReference type="KEGG" id="nano:G5V58_16795"/>
<evidence type="ECO:0000256" key="1">
    <source>
        <dbReference type="HAMAP-Rule" id="MF_01972"/>
    </source>
</evidence>
<feature type="binding site" description="axial binding residue" evidence="1">
    <location>
        <position position="230"/>
    </location>
    <ligand>
        <name>heme</name>
        <dbReference type="ChEBI" id="CHEBI:30413"/>
    </ligand>
    <ligandPart>
        <name>Fe</name>
        <dbReference type="ChEBI" id="CHEBI:18248"/>
    </ligandPart>
</feature>
<dbReference type="EC" id="1.13.11.11" evidence="1"/>
<dbReference type="UniPathway" id="UPA00333">
    <property type="reaction ID" value="UER00453"/>
</dbReference>
<dbReference type="PANTHER" id="PTHR10138:SF0">
    <property type="entry name" value="TRYPTOPHAN 2,3-DIOXYGENASE"/>
    <property type="match status" value="1"/>
</dbReference>
<accession>A0A6G6WGN2</accession>
<dbReference type="InterPro" id="IPR004981">
    <property type="entry name" value="Trp_2_3_dOase"/>
</dbReference>
<feature type="binding site" evidence="1">
    <location>
        <position position="244"/>
    </location>
    <ligand>
        <name>substrate</name>
    </ligand>
</feature>
<dbReference type="AlphaFoldDB" id="A0A6G6WGN2"/>
<dbReference type="GO" id="GO:0004833">
    <property type="term" value="F:L-tryptophan 2,3-dioxygenase activity"/>
    <property type="evidence" value="ECO:0007669"/>
    <property type="project" value="UniProtKB-UniRule"/>
</dbReference>
<dbReference type="GO" id="GO:0019442">
    <property type="term" value="P:L-tryptophan catabolic process to acetyl-CoA"/>
    <property type="evidence" value="ECO:0007669"/>
    <property type="project" value="TreeGrafter"/>
</dbReference>
<evidence type="ECO:0000313" key="3">
    <source>
        <dbReference type="Proteomes" id="UP000502996"/>
    </source>
</evidence>
<comment type="function">
    <text evidence="1">Heme-dependent dioxygenase that catalyzes the oxidative cleavage of the L-tryptophan (L-Trp) pyrrole ring and converts L-tryptophan to N-formyl-L-kynurenine. Catalyzes the oxidative cleavage of the indole moiety.</text>
</comment>
<dbReference type="Proteomes" id="UP000502996">
    <property type="component" value="Chromosome"/>
</dbReference>